<feature type="compositionally biased region" description="Polar residues" evidence="11">
    <location>
        <begin position="6676"/>
        <end position="6688"/>
    </location>
</feature>
<dbReference type="Pfam" id="PF07679">
    <property type="entry name" value="I-set"/>
    <property type="match status" value="16"/>
</dbReference>
<feature type="compositionally biased region" description="Basic and acidic residues" evidence="11">
    <location>
        <begin position="4052"/>
        <end position="4064"/>
    </location>
</feature>
<feature type="region of interest" description="Disordered" evidence="11">
    <location>
        <begin position="6286"/>
        <end position="6338"/>
    </location>
</feature>
<feature type="compositionally biased region" description="Basic and acidic residues" evidence="11">
    <location>
        <begin position="361"/>
        <end position="370"/>
    </location>
</feature>
<dbReference type="FunFam" id="2.60.40.10:FF:001452">
    <property type="entry name" value="Uncharacterized protein, isoform F"/>
    <property type="match status" value="1"/>
</dbReference>
<dbReference type="CDD" id="cd00096">
    <property type="entry name" value="Ig"/>
    <property type="match status" value="4"/>
</dbReference>
<dbReference type="CDD" id="cd00063">
    <property type="entry name" value="FN3"/>
    <property type="match status" value="2"/>
</dbReference>
<evidence type="ECO:0000256" key="2">
    <source>
        <dbReference type="ARBA" id="ARBA00006692"/>
    </source>
</evidence>
<feature type="binding site" evidence="9">
    <location>
        <position position="6023"/>
    </location>
    <ligand>
        <name>ATP</name>
        <dbReference type="ChEBI" id="CHEBI:30616"/>
    </ligand>
</feature>
<sequence length="6729" mass="757168">MSLLTVNPEPVVTWFRDDEELQGSEDYSFLKEAHGFCHLSIKRLELIDQAEWKCVATNDYGQSVTSCFLKLNIPRHFKKPRFLECLRAVLSEEGAVNLECKVIGVPQPILKWYKDGKELCPGDIHKIISGEDGTCCLGVYTCEAHNCMGTVSSSASLLGFEQKPQEKSSEQAASALALTRQPSLSTIQEERSSQMHSITIDDRQEVSFSFDGKEVSVSLYETPDLTEEEALQVVEMYAEELSEHVSEHNVVELPPMRFVKETSTSGHILMEAVVIDVSPDFYASAEDDLRTDADLEEFSISEEAYLQNANLSLQDDLPFDKINSEFLERALSATISYDDVERKTSPVKPKRKSRDSSSASESKKKQHFDDDSSGPYSDALASEKDSKSQKDSFVSAVESPDRDMNVVKVFETETAKASSVGLEKTVETTTKRSLDEKSMQERKKKRSKSRSVSKERKVEDTKVTATSLRRSLSKDKSDKESPKEKSSDESSKNDSNKAKKIQKHTRRKSKSVDSEAEDDSLQEFERRKVLESNMKIEVESDQMTSPETQKRDKVKSTDSEREDDSLIEFETRKSISLKEQLTEKRKNRDHSLKRGLKKRGSTDSSGKEDDSLVEYEKRKNLSVGTDDKSAGSSKPGRPKKGAMTKKGSSESSGKEDEAQKGDTEKKRKKKSNKQTAATVQAKELTPETGVEVIQSSETDSVGKAIEMRRGREAPSDVDSIKTSRDGDDETAEFDTAEDSAYDRSEMSVLESLTHSLQEMQRGLAIVSEQIKSSSSDEPESAKSSLSVLESLAQPISDIKKGIKTVEKQIINDSQTGDYSPSKANITILETIAQPVQELQRTLALVEQKSSLEEESSILEKTSQSILDTVAQPLQEFNRDIALIQQQAVMDITDDSFESIQSFKPQLIEVQGGVLQSEKDVSSRVEELSEITTIDTQSTYAQSVQELQKGLAQIVERHIYDSDKKPDDDLLPLTVKEIQEDLLENENFIRELKEFEIRIMKDSEVFFDRMDSCIQNINRKIAKAEDDELKDLLNSVRQMIAPLNSLQSITSKCIENVAENPSCLQWDVRLSKDNIMHSLTRPFEVLDGTIDILSKVAECDSVNETRRVCIASLYKLSIPMDELKTTVKLVENLSPQTAIEFLLPPVDNMLTAIGGVNSELIRPEFVDNIVVDGGNVLKGLDDSLDIMINCINSIEKYSSEMLSSHKEENITSLSTLTKPLEDLQKNLHALEKYVVDESLNPSQLYHLVQELGKPLQNIRIELSIIKHQIELEEYSSFTLQPSAIIRDGSTLMFQLLEPVENMQKHVTCFHESVLSKPPDEPLHLRYVLYALSTLTQPMNVLCSAVMKTEEQLLHEIPSVSDPSVGLRIVTQSVSELRQSIESIKHQSHEILSQPELLIISDILSTLSSPLLEVEGGLSSLSDQVYDEDKTALNINLLKTMAEPFKALQKALIEISNELSNENISEAVVFELKQPVQELQRSILVIQDQVSFEYGDEPTTIETNIVTLQSLIQPMKTLKRHFINVQKVIAEQNKSVDIQLAQKVIDISKVMHKLQLKVSSLMVQQSYFRVSKHSGRLELFPILQHLVQFISDFERAQQLTVQYMERKKKLDVVQLKDKILNNMQYLKMDMLNLHKKLYSLKDLSPSDSNSTEILTKAIHEFTNALMDECTMLSEESVDEGAALACLEDHFESFVEHINILHSKLLSIEAVSSDKDDKEKMKQRITFQDQSPKKVKILELSLNALQGKLFSMMNVVEHNLQNESAGLSVQIIENMMSCTNAMKENITSLKMETKLTDLKEADETCNRAVEELRDCMALLTSEMNNVSDMFSESSVRSLSATVENITACQVDISKKLEDIILSVEEKQKAPQLDEYTDEIPKKDEIMGSINIVNENIKQKLVKISEADSSHRKIILLEPVQALTAQLSDLSTNIFSSDIKNEVLTEGQVQENLKIMADISSSLSKLEEDVKKEESITTETKEQIISSVKNLQKAVNNITEDVKENQTISAFDQIITPLNEFNETIVGRDDSMKPKLSPLRAVMGEEFNEAETLKETSFRILEEFAKASSELELGLMKVEHNLLNISEMKKGNIVTFVEPLVQPIQQLCEKISLVEEILLEPSVEEHMSSLSMLKTLAEPIRDIQRNIVEIQEHCMVESTGKQDSGEKVLQVIAKPIRELRSGVALIQEQAMVMEADAITISESLSSSETLAKPLEELKQVLTAIVNQQALVYEPGTDSMSEAISELETIAKPVRELQKQLAAIETQQLLEGGTAEMMSAKEAIATVAKPVSELRYAIATIENQIALESTDSIASDKYAFIKTLEKSLYEVSKGIACINEQQVLEDVVSNSTLSDVPTMASPVESPLLAGLEIHEPTVIDGSSLLVVDETKKSKTVESLEETTAGLSMAKVEQKVIAEAEQEKLKEETKKKSEKEINLSSDKSTPESVVDNVSAKQKEQEKLKEEIKKKTEKEKSASEIVVDNLPAEKVLVDETKTCIEAQQSINLEKEQSLPEFEMRKESVESKTVKVEQGIATKTETQIFESCGAGSTKDEGVDEKYAAMKETSLREVASAEEQKSLSQVESFEVSQCETDSGATLKQSGIEVAVIEEQKSLLPLETLDSMKSATQAQQVVSCLDVAQQNEQPIVQEDVETLSEVDSLSSSTVAIERDASMKSGASLLKVTETKVETCEDVVEVKKDTKVKEKEKVELKIEEKEKERVEPKIEEKEKEKVELKIEEKEKQKVEPKIVEKEKEKVELKIEEKEKEKVEPKIESVTSEKTQDANRLETQKAADKSGDKLEIIESGEKSTSDAISEKMTENIEVEEDTKKEKEVDKTKLDPFVEVELESAKSKLDEVRKILSIDKKLEKETEDKTRQDEEINETVEKDVLGKEEKEDQVKESEKDGNTSELEEIEKNKMKAKESKTGELTTVEETLIKNEIKESSKDELEKTVKNEEKSQESAKKSQEEKLKQEPEAREKAGKEEEKKLVSGSEKKAEQLASKLEAETRNKAEEEEGKRDKITAETGEDAKEEIQQKMEANESAEEKKKEHEDAKERKNEVENRKLQDETKEKTKEEKRKETEDKKEKVDLKTVKSEVEEQKRLVEENKSKPIEDQGNRESETKKEAAKGIADETKMGEEKKKDDRKLSSENDKTLEAENKKAVEEKTKGTEFQVQVEQKIEKKKEIKEETVEDQKVEDEAQKKEEQHKKNEGENKARTELEEKKLDTKKKDEVEKRELVEETKKMGEEKKKLDDEAEKKTKNVEVQKKRTEEERKRETGEEKKKVEEEAKKKDEQEKKKLDQKAKKKDETENIKQEEKNKSEAGEEKEKLEDEAKKKDVLEKKKLEEEKKIREEEKEKLGNEEKKMEDEAKKKANAEKKKLEAEEELAKKTSEEEKKKREEESEKKVQEEKKKQEEENKKKAEDDGKKLEEENKKKAEADRKLEEEAKMREDEKEKLEKELKMKAEEEKTKHEEEGRKKTEAEKKKLEDEANKKAEEEKKKLEDEAKKKKAEETKKKLEEESNEKAEAEKKKLEEEAKMKEVEKKKLEEEQEEAKKKAEADKKRQEEVEGKKKAEEEKKKDEEEAKKKKADEEKKKLEDEVKKKAEVEKKKLEEEASMKAETEKKKLEEEAKRKAEEQKKKLEEEAKMKAEEEKKKLEEEATKKKAEAEKKIQEEVEAKKKAEEEKKKDEEEAKKKKADEEKKKLEEEAKKKAEEEKKKLEEEAKMKAEEEKKKLEEEATNKAEAEKKKLEEEAKKKAEVEKKKHEEEAKKKAELEKKKLEEEAKKKAEEERKKLEEEAKMKAEEEKKKLEEEAKKKAETEKKKLEEVEAKKKAEEEKKKLEEEAKKKEEEEANKKVEAEKKKLEEVEAKKKAEEEKKKQEEEIKNKTEAEKKKLEDDAKKKLEDDAKKKAEAEKEEAQEKKKKSGIERKKLKDDAKREVEPEKKEVQEDKVRAKGDDQDIKDKRHEKAEAGQKELQKEGMQKIEDEVKTGEELTKKKPGAKKIVGDEKVEKNKIGSGEEKKVEKKGVVVEVEASEKQDVRKQKSKLNVDENSDVSMMKDESISKRKSVDSGLKSVEITSVTESKARTTDKKVNGNYSELVTRSDEKTDKYSKYALYIEEDKPKHDVTADRKMRSRSQESAFWISTTSEPKYKRDDSYANKPTEAPSRQIRTKRETKTKPYFCGRLMDRTAAQESRVKMSCSFIGNPEPTVSWLKDGLPLLHGASDPLSGRCETKVSNGVATIEIYSASPSDCGRYSCVVSSDLGQATTTATLRIFEKFEPTPSPPTFTRRIQDKYDYRADELTLECKVQGQPRPTITWKKDDKSLPARGRYQQCESIDGTCRLVISGPEPQDSGVYTCHAENAVWNEQISDVVTFEGRASYADSAKKASSNRIDYRRPFIANLLGDHTVPAGGTLALHVQLKESTPASQITWYRGTEPLSRLSTRAKFFKEDNTYSLVLPEVKPQEAGLYMCRVTNSYGHSESCANVQIITFGSHSQSRGKPAMFIRRPDTTLHIVSGEDVSVSFRLSGDPKPKVTWMKGLKDMTSNARSMKETIDDCTRLTLKRATIYDSGTYFIVAKNIYGCDRAFFTVQVRQRSRSLTPISSYGVLDTQTILRDIHEISQASLQDVPGAISSEPAITDSGRTWMTLTWGKPTHRGAAPILAYKVEAWEVGEHGGARWAELGVTPMNSFDAFDLKPGASYRFRVTARNRYGWGEPVVTHVPLTVVLCDQIAPEIVTDLPGSLKALVDTNLTLQCEVRGEPTPDIRWFRDGKEVGAMARLACDRLLVSRKGGICNLMIRDLKASDSGRYVCEAVNKLGRASTFARLLVVQDAKLLKAADRLRRVQEDELTTLDSPPQFSLRLRDRRIEVSYPIRLTCQVVGFPAPNITWIKDGAEIKADDHYRFWSDQGFETLEITRARMEDAGAYTAEARNEHGSVACSCRLVVDKGVKDYIAPAFLADIEKHATVREGATLRLRATVEAYPSVDIMWHRDGTRLRQSRKLTCTLDREGHVEFTLADVTARDAGTYTCTATNEVGRCESACEVTVTPRLAAASADGSAQQGGDALPYSQAPKFTVKPRSTDAVEGDTVILMCEVVGDPEPEIFCLRDGLKPDYYHHGPGFVSRREGHRYQLEIPQARLDYTGAYAIIARNQHGEARALVSLQIYARGQGKEGAMSSGEVKQGKVQTLPEVRKELKDMRCCDGDSVTLECQVYATPPPDIRWLKDGKILPLGGDISTDVDGDVARLTISKVYPEDEGEYTCMAYNELGRALTSSCLIVDVPEEKETMVTRQLSKPPGFLSAPSTPRTTPSRSISPGVQVTRDFSTPLNRPQRKRTKFSSPKFYAVPHNKVAQEGETVKLQCSAAGHPNPWSSWDKDGHIVTPSARLTLLEQDDLRILQIKEVTPEDAGLYRVTLENDYGSVEATARLEVIAHKGTKTKGVRAWSASRASPTFGRRLVGSAARVADTFTLACDVQASPSPNITWYRDEEAVVKSDRVQPLWEGRTARLKLKCLEREDAGVYTCVAENELGTSRCSAELLVLAADDPSDADLKPPVFVTGLSETTSTPEGQPAELIVKLQGTQPLEVVWSKDKVELPDCMDFRYVDYGDGRFGLRIADAFPADAGLYSCEAFNKHGDAITYGRLEVTEHCESSDSTKKQLYFTKTPIPLEAEPGQSACFCARVHTPPHTDVHIDWSVAGQPASQQPDRFKVEQDGDTTVLRIGAVKSEDMGAISCRAHVCSAGDRQPVAGCSHCYVTSCTSRLSSAPGSHGWPAQLLHGPNDTTALRGQRIILQAAYSGCPLPVVRWLKAGRELTNEGCMTIINEDGLSSLILDPVSADDSGKYVVSVENSHGADCHFASVAVEGPPDPPAGRPSVRTFNSTATIAWSSPPYDGGCMVTGYRVEMKKLPHTSWTVVTDRCHSLSHTVHDLAPGIEYVFRVRAENVHGASEASAETVSISIGSKSSSEEEVEAEVKTWDRIKVEPGEVFTSRYEIMEELGKGRYGVVHKVVDKMSSQKMAAKFVRCIKKQDKQKVFEEIEIMNCLRHPKLLQLVSAYDNTREIVMVTEYITGGELFERVVADDFTLTERDCMLFMRQICEGVDYMHQNSVVHLDLKPENIMCYTRTSHQIKIIDFGLAQKLSPSIILRVLFGTPEFIPPEIINYEPIGVESDMWSVGVICYVLLSGLSPFMGDNDAETFANITRADFDFDDEAFDAISQDVKDLISNLLVKRKEKRFSARQCLEHKWMSQCDKTMSCVKLSTDKLKKFIIRRKWQKTGNAIRALGRMATLSAASRRNSATSSQSSSPRQSLAGGGVSRMSSLNEEEQHNHVSTNEEIHQHHNISVECNGKNSRVRVCSERSDSGISDCSSINAPTSQPLHGCQPLTDKAFSISEENELCDVGTTVDSKQTRSRDDTDQKSKLNSDLSKQSPQNNESFSKEYDHKSKTHSDKSKSSPESNESLSCDTDRTVGLKQTRFSDVDISHKESTPKLRFDTSTKHQVDQFKEATRTRFADNLKPSLDEASFKGSKQLKEASKTRFTENLKPSLDEASFKGSKQLKEASKTRFADNLKPSLDEASFKGSLGRNKVDVENNRKNDTKSSVGGFISTNTRLEDGKPMKVSSKSPNSAKTSVVSSLRETSSGLPKSTNSVVSSSPFLNNSFLTDDSSSKTKRNDDNKCLDNFSDSDAARSSSLQAGGLKVTTDARARSLSPALQKDAKVLEKSENFQKAFAFWKR</sequence>
<comment type="similarity">
    <text evidence="2">Belongs to the protein kinase superfamily. CAMK Ser/Thr protein kinase family.</text>
</comment>
<feature type="compositionally biased region" description="Basic and acidic residues" evidence="11">
    <location>
        <begin position="2908"/>
        <end position="2920"/>
    </location>
</feature>
<feature type="region of interest" description="Disordered" evidence="11">
    <location>
        <begin position="6397"/>
        <end position="6461"/>
    </location>
</feature>
<feature type="compositionally biased region" description="Basic and acidic residues" evidence="11">
    <location>
        <begin position="705"/>
        <end position="725"/>
    </location>
</feature>
<evidence type="ECO:0000256" key="8">
    <source>
        <dbReference type="ARBA" id="ARBA00023319"/>
    </source>
</evidence>
<evidence type="ECO:0000256" key="1">
    <source>
        <dbReference type="ARBA" id="ARBA00004496"/>
    </source>
</evidence>
<dbReference type="InterPro" id="IPR000719">
    <property type="entry name" value="Prot_kinase_dom"/>
</dbReference>
<evidence type="ECO:0000256" key="4">
    <source>
        <dbReference type="ARBA" id="ARBA00022737"/>
    </source>
</evidence>
<feature type="compositionally biased region" description="Low complexity" evidence="11">
    <location>
        <begin position="5299"/>
        <end position="5312"/>
    </location>
</feature>
<dbReference type="FunCoup" id="A0A482WFV1">
    <property type="interactions" value="43"/>
</dbReference>
<dbReference type="InterPro" id="IPR013098">
    <property type="entry name" value="Ig_I-set"/>
</dbReference>
<feature type="domain" description="Ig-like" evidence="13">
    <location>
        <begin position="5447"/>
        <end position="5535"/>
    </location>
</feature>
<feature type="region of interest" description="Disordered" evidence="11">
    <location>
        <begin position="339"/>
        <end position="399"/>
    </location>
</feature>
<dbReference type="InterPro" id="IPR003599">
    <property type="entry name" value="Ig_sub"/>
</dbReference>
<keyword evidence="6 9" id="KW-0067">ATP-binding</keyword>
<dbReference type="InterPro" id="IPR003598">
    <property type="entry name" value="Ig_sub2"/>
</dbReference>
<feature type="compositionally biased region" description="Basic and acidic residues" evidence="11">
    <location>
        <begin position="3999"/>
        <end position="4037"/>
    </location>
</feature>
<feature type="domain" description="Ig-like" evidence="13">
    <location>
        <begin position="5186"/>
        <end position="5269"/>
    </location>
</feature>
<dbReference type="SMART" id="SM00406">
    <property type="entry name" value="IGv"/>
    <property type="match status" value="4"/>
</dbReference>
<dbReference type="SMART" id="SM00409">
    <property type="entry name" value="IG"/>
    <property type="match status" value="15"/>
</dbReference>
<feature type="domain" description="Protein kinase" evidence="12">
    <location>
        <begin position="5987"/>
        <end position="6242"/>
    </location>
</feature>
<keyword evidence="5 9" id="KW-0547">Nucleotide-binding</keyword>
<dbReference type="PROSITE" id="PS50011">
    <property type="entry name" value="PROTEIN_KINASE_DOM"/>
    <property type="match status" value="1"/>
</dbReference>
<feature type="compositionally biased region" description="Basic and acidic residues" evidence="11">
    <location>
        <begin position="6402"/>
        <end position="6416"/>
    </location>
</feature>
<evidence type="ECO:0000259" key="13">
    <source>
        <dbReference type="PROSITE" id="PS50835"/>
    </source>
</evidence>
<name>A0A482WFV1_LAOST</name>
<feature type="compositionally biased region" description="Basic residues" evidence="11">
    <location>
        <begin position="498"/>
        <end position="509"/>
    </location>
</feature>
<feature type="compositionally biased region" description="Basic and acidic residues" evidence="11">
    <location>
        <begin position="652"/>
        <end position="665"/>
    </location>
</feature>
<feature type="region of interest" description="Disordered" evidence="11">
    <location>
        <begin position="2418"/>
        <end position="2456"/>
    </location>
</feature>
<feature type="compositionally biased region" description="Basic and acidic residues" evidence="11">
    <location>
        <begin position="2929"/>
        <end position="3164"/>
    </location>
</feature>
<dbReference type="Pfam" id="PF00041">
    <property type="entry name" value="fn3"/>
    <property type="match status" value="2"/>
</dbReference>
<feature type="compositionally biased region" description="Basic and acidic residues" evidence="11">
    <location>
        <begin position="452"/>
        <end position="462"/>
    </location>
</feature>
<keyword evidence="3" id="KW-0963">Cytoplasm</keyword>
<dbReference type="SMART" id="SM00408">
    <property type="entry name" value="IGc2"/>
    <property type="match status" value="15"/>
</dbReference>
<proteinExistence type="inferred from homology"/>
<dbReference type="SUPFAM" id="SSF56112">
    <property type="entry name" value="Protein kinase-like (PK-like)"/>
    <property type="match status" value="1"/>
</dbReference>
<feature type="compositionally biased region" description="Basic and acidic residues" evidence="11">
    <location>
        <begin position="3173"/>
        <end position="3991"/>
    </location>
</feature>
<evidence type="ECO:0000256" key="5">
    <source>
        <dbReference type="ARBA" id="ARBA00022741"/>
    </source>
</evidence>
<feature type="domain" description="Ig-like" evidence="13">
    <location>
        <begin position="4394"/>
        <end position="4484"/>
    </location>
</feature>
<keyword evidence="8" id="KW-0393">Immunoglobulin domain</keyword>
<feature type="domain" description="Ig-like" evidence="13">
    <location>
        <begin position="4853"/>
        <end position="4941"/>
    </location>
</feature>
<comment type="subcellular location">
    <subcellularLocation>
        <location evidence="1">Cytoplasm</location>
    </subcellularLocation>
</comment>
<dbReference type="STRING" id="195883.A0A482WFV1"/>
<dbReference type="PANTHER" id="PTHR47633">
    <property type="entry name" value="IMMUNOGLOBULIN"/>
    <property type="match status" value="1"/>
</dbReference>
<organism evidence="15 16">
    <name type="scientific">Laodelphax striatellus</name>
    <name type="common">Small brown planthopper</name>
    <name type="synonym">Delphax striatella</name>
    <dbReference type="NCBI Taxonomy" id="195883"/>
    <lineage>
        <taxon>Eukaryota</taxon>
        <taxon>Metazoa</taxon>
        <taxon>Ecdysozoa</taxon>
        <taxon>Arthropoda</taxon>
        <taxon>Hexapoda</taxon>
        <taxon>Insecta</taxon>
        <taxon>Pterygota</taxon>
        <taxon>Neoptera</taxon>
        <taxon>Paraneoptera</taxon>
        <taxon>Hemiptera</taxon>
        <taxon>Auchenorrhyncha</taxon>
        <taxon>Fulgoroidea</taxon>
        <taxon>Delphacidae</taxon>
        <taxon>Criomorphinae</taxon>
        <taxon>Laodelphax</taxon>
    </lineage>
</organism>
<evidence type="ECO:0000259" key="14">
    <source>
        <dbReference type="PROSITE" id="PS50853"/>
    </source>
</evidence>
<feature type="domain" description="Fibronectin type-III" evidence="14">
    <location>
        <begin position="5861"/>
        <end position="5958"/>
    </location>
</feature>
<dbReference type="InterPro" id="IPR017441">
    <property type="entry name" value="Protein_kinase_ATP_BS"/>
</dbReference>
<reference evidence="15 16" key="1">
    <citation type="journal article" date="2017" name="Gigascience">
        <title>Genome sequence of the small brown planthopper, Laodelphax striatellus.</title>
        <authorList>
            <person name="Zhu J."/>
            <person name="Jiang F."/>
            <person name="Wang X."/>
            <person name="Yang P."/>
            <person name="Bao Y."/>
            <person name="Zhao W."/>
            <person name="Wang W."/>
            <person name="Lu H."/>
            <person name="Wang Q."/>
            <person name="Cui N."/>
            <person name="Li J."/>
            <person name="Chen X."/>
            <person name="Luo L."/>
            <person name="Yu J."/>
            <person name="Kang L."/>
            <person name="Cui F."/>
        </authorList>
    </citation>
    <scope>NUCLEOTIDE SEQUENCE [LARGE SCALE GENOMIC DNA]</scope>
    <source>
        <strain evidence="15">Lst14</strain>
    </source>
</reference>
<protein>
    <recommendedName>
        <fullName evidence="17">Ig-like domain-containing protein</fullName>
    </recommendedName>
</protein>
<feature type="domain" description="Ig-like" evidence="13">
    <location>
        <begin position="80"/>
        <end position="158"/>
    </location>
</feature>
<evidence type="ECO:0008006" key="17">
    <source>
        <dbReference type="Google" id="ProtNLM"/>
    </source>
</evidence>
<evidence type="ECO:0000256" key="3">
    <source>
        <dbReference type="ARBA" id="ARBA00022490"/>
    </source>
</evidence>
<feature type="compositionally biased region" description="Basic and acidic residues" evidence="11">
    <location>
        <begin position="472"/>
        <end position="497"/>
    </location>
</feature>
<evidence type="ECO:0000259" key="12">
    <source>
        <dbReference type="PROSITE" id="PS50011"/>
    </source>
</evidence>
<feature type="compositionally biased region" description="Basic and acidic residues" evidence="11">
    <location>
        <begin position="6431"/>
        <end position="6448"/>
    </location>
</feature>
<feature type="region of interest" description="Disordered" evidence="11">
    <location>
        <begin position="5290"/>
        <end position="5332"/>
    </location>
</feature>
<feature type="compositionally biased region" description="Basic residues" evidence="11">
    <location>
        <begin position="442"/>
        <end position="451"/>
    </location>
</feature>
<dbReference type="Gene3D" id="2.60.40.10">
    <property type="entry name" value="Immunoglobulins"/>
    <property type="match status" value="18"/>
</dbReference>
<evidence type="ECO:0000256" key="9">
    <source>
        <dbReference type="PROSITE-ProRule" id="PRU10141"/>
    </source>
</evidence>
<dbReference type="GO" id="GO:0009653">
    <property type="term" value="P:anatomical structure morphogenesis"/>
    <property type="evidence" value="ECO:0007669"/>
    <property type="project" value="UniProtKB-ARBA"/>
</dbReference>
<keyword evidence="7" id="KW-1015">Disulfide bond</keyword>
<dbReference type="GO" id="GO:0004672">
    <property type="term" value="F:protein kinase activity"/>
    <property type="evidence" value="ECO:0007669"/>
    <property type="project" value="InterPro"/>
</dbReference>
<feature type="domain" description="Ig-like" evidence="13">
    <location>
        <begin position="5069"/>
        <end position="5160"/>
    </location>
</feature>
<feature type="compositionally biased region" description="Basic and acidic residues" evidence="11">
    <location>
        <begin position="2774"/>
        <end position="2814"/>
    </location>
</feature>
<dbReference type="SUPFAM" id="SSF48726">
    <property type="entry name" value="Immunoglobulin"/>
    <property type="match status" value="16"/>
</dbReference>
<feature type="compositionally biased region" description="Acidic residues" evidence="11">
    <location>
        <begin position="726"/>
        <end position="739"/>
    </location>
</feature>
<feature type="domain" description="Ig-like" evidence="13">
    <location>
        <begin position="5549"/>
        <end position="5642"/>
    </location>
</feature>
<feature type="domain" description="Ig-like" evidence="13">
    <location>
        <begin position="5673"/>
        <end position="5732"/>
    </location>
</feature>
<feature type="domain" description="Ig-like" evidence="13">
    <location>
        <begin position="4498"/>
        <end position="4597"/>
    </location>
</feature>
<feature type="coiled-coil region" evidence="10">
    <location>
        <begin position="1959"/>
        <end position="1997"/>
    </location>
</feature>
<dbReference type="SUPFAM" id="SSF49265">
    <property type="entry name" value="Fibronectin type III"/>
    <property type="match status" value="2"/>
</dbReference>
<feature type="domain" description="Fibronectin type-III" evidence="14">
    <location>
        <begin position="4625"/>
        <end position="4725"/>
    </location>
</feature>
<feature type="compositionally biased region" description="Basic and acidic residues" evidence="11">
    <location>
        <begin position="6581"/>
        <end position="6592"/>
    </location>
</feature>
<dbReference type="InParanoid" id="A0A482WFV1"/>
<feature type="domain" description="Ig-like" evidence="13">
    <location>
        <begin position="4175"/>
        <end position="4269"/>
    </location>
</feature>
<feature type="compositionally biased region" description="Basic and acidic residues" evidence="11">
    <location>
        <begin position="605"/>
        <end position="629"/>
    </location>
</feature>
<dbReference type="OrthoDB" id="6070751at2759"/>
<dbReference type="FunFam" id="2.60.40.10:FF:000425">
    <property type="entry name" value="Myosin light chain kinase"/>
    <property type="match status" value="1"/>
</dbReference>
<feature type="compositionally biased region" description="Polar residues" evidence="11">
    <location>
        <begin position="6615"/>
        <end position="6645"/>
    </location>
</feature>
<evidence type="ECO:0000313" key="16">
    <source>
        <dbReference type="Proteomes" id="UP000291343"/>
    </source>
</evidence>
<dbReference type="GO" id="GO:0030154">
    <property type="term" value="P:cell differentiation"/>
    <property type="evidence" value="ECO:0007669"/>
    <property type="project" value="UniProtKB-ARBA"/>
</dbReference>
<dbReference type="Gene3D" id="3.30.200.20">
    <property type="entry name" value="Phosphorylase Kinase, domain 1"/>
    <property type="match status" value="1"/>
</dbReference>
<dbReference type="SMART" id="SM00060">
    <property type="entry name" value="FN3"/>
    <property type="match status" value="2"/>
</dbReference>
<feature type="region of interest" description="Disordered" evidence="11">
    <location>
        <begin position="2758"/>
        <end position="2829"/>
    </location>
</feature>
<feature type="domain" description="Ig-like" evidence="13">
    <location>
        <begin position="5768"/>
        <end position="5857"/>
    </location>
</feature>
<dbReference type="FunFam" id="2.60.40.10:FF:000107">
    <property type="entry name" value="Myosin, light chain kinase a"/>
    <property type="match status" value="3"/>
</dbReference>
<dbReference type="PROSITE" id="PS50853">
    <property type="entry name" value="FN3"/>
    <property type="match status" value="2"/>
</dbReference>
<feature type="compositionally biased region" description="Low complexity" evidence="11">
    <location>
        <begin position="6286"/>
        <end position="6305"/>
    </location>
</feature>
<feature type="compositionally biased region" description="Polar residues" evidence="11">
    <location>
        <begin position="6417"/>
        <end position="6430"/>
    </location>
</feature>
<dbReference type="InterPro" id="IPR007110">
    <property type="entry name" value="Ig-like_dom"/>
</dbReference>
<dbReference type="FunFam" id="1.10.510.10:FF:000175">
    <property type="entry name" value="Myosin light chain kinase, smooth muscle"/>
    <property type="match status" value="1"/>
</dbReference>
<dbReference type="InterPro" id="IPR008271">
    <property type="entry name" value="Ser/Thr_kinase_AS"/>
</dbReference>
<dbReference type="GO" id="GO:0045989">
    <property type="term" value="P:positive regulation of striated muscle contraction"/>
    <property type="evidence" value="ECO:0007669"/>
    <property type="project" value="UniProtKB-ARBA"/>
</dbReference>
<keyword evidence="10" id="KW-0175">Coiled coil</keyword>
<feature type="region of interest" description="Disordered" evidence="11">
    <location>
        <begin position="6675"/>
        <end position="6704"/>
    </location>
</feature>
<feature type="compositionally biased region" description="Basic and acidic residues" evidence="11">
    <location>
        <begin position="6319"/>
        <end position="6333"/>
    </location>
</feature>
<feature type="region of interest" description="Disordered" evidence="11">
    <location>
        <begin position="6581"/>
        <end position="6645"/>
    </location>
</feature>
<dbReference type="Pfam" id="PF00069">
    <property type="entry name" value="Pkinase"/>
    <property type="match status" value="1"/>
</dbReference>
<comment type="caution">
    <text evidence="15">The sequence shown here is derived from an EMBL/GenBank/DDBJ whole genome shotgun (WGS) entry which is preliminary data.</text>
</comment>
<dbReference type="InterPro" id="IPR036179">
    <property type="entry name" value="Ig-like_dom_sf"/>
</dbReference>
<dbReference type="GO" id="GO:0005524">
    <property type="term" value="F:ATP binding"/>
    <property type="evidence" value="ECO:0007669"/>
    <property type="project" value="UniProtKB-UniRule"/>
</dbReference>
<dbReference type="Proteomes" id="UP000291343">
    <property type="component" value="Unassembled WGS sequence"/>
</dbReference>
<keyword evidence="4" id="KW-0677">Repeat</keyword>
<feature type="domain" description="Ig-like" evidence="13">
    <location>
        <begin position="4952"/>
        <end position="5044"/>
    </location>
</feature>
<feature type="region of interest" description="Disordered" evidence="11">
    <location>
        <begin position="6357"/>
        <end position="6376"/>
    </location>
</feature>
<dbReference type="FunFam" id="2.60.40.10:FF:000999">
    <property type="entry name" value="Uncharacterized protein, isoform D"/>
    <property type="match status" value="1"/>
</dbReference>
<evidence type="ECO:0000256" key="11">
    <source>
        <dbReference type="SAM" id="MobiDB-lite"/>
    </source>
</evidence>
<dbReference type="EMBL" id="QKKF02037264">
    <property type="protein sequence ID" value="RZF32415.1"/>
    <property type="molecule type" value="Genomic_DNA"/>
</dbReference>
<feature type="compositionally biased region" description="Basic and acidic residues" evidence="11">
    <location>
        <begin position="548"/>
        <end position="559"/>
    </location>
</feature>
<dbReference type="PROSITE" id="PS00108">
    <property type="entry name" value="PROTEIN_KINASE_ST"/>
    <property type="match status" value="1"/>
</dbReference>
<evidence type="ECO:0000313" key="15">
    <source>
        <dbReference type="EMBL" id="RZF32415.1"/>
    </source>
</evidence>
<feature type="compositionally biased region" description="Basic and acidic residues" evidence="11">
    <location>
        <begin position="523"/>
        <end position="538"/>
    </location>
</feature>
<dbReference type="PANTHER" id="PTHR47633:SF7">
    <property type="entry name" value="TITIN HOMOLOG"/>
    <property type="match status" value="1"/>
</dbReference>
<keyword evidence="16" id="KW-1185">Reference proteome</keyword>
<dbReference type="PROSITE" id="PS50835">
    <property type="entry name" value="IG_LIKE"/>
    <property type="match status" value="16"/>
</dbReference>
<feature type="region of interest" description="Disordered" evidence="11">
    <location>
        <begin position="415"/>
        <end position="744"/>
    </location>
</feature>
<evidence type="ECO:0000256" key="6">
    <source>
        <dbReference type="ARBA" id="ARBA00022840"/>
    </source>
</evidence>
<dbReference type="FunFam" id="2.60.40.10:FF:001166">
    <property type="entry name" value="Uncharacterized protein, isoform D"/>
    <property type="match status" value="1"/>
</dbReference>
<dbReference type="SMART" id="SM00220">
    <property type="entry name" value="S_TKc"/>
    <property type="match status" value="1"/>
</dbReference>
<feature type="compositionally biased region" description="Basic and acidic residues" evidence="11">
    <location>
        <begin position="2418"/>
        <end position="2431"/>
    </location>
</feature>
<gene>
    <name evidence="15" type="ORF">LSTR_LSTR001879</name>
</gene>
<feature type="compositionally biased region" description="Basic and acidic residues" evidence="11">
    <location>
        <begin position="2856"/>
        <end position="2901"/>
    </location>
</feature>
<feature type="region of interest" description="Disordered" evidence="11">
    <location>
        <begin position="2856"/>
        <end position="4067"/>
    </location>
</feature>
<evidence type="ECO:0000256" key="7">
    <source>
        <dbReference type="ARBA" id="ARBA00023157"/>
    </source>
</evidence>
<feature type="domain" description="Ig-like" evidence="13">
    <location>
        <begin position="5337"/>
        <end position="5425"/>
    </location>
</feature>
<feature type="compositionally biased region" description="Basic and acidic residues" evidence="11">
    <location>
        <begin position="381"/>
        <end position="390"/>
    </location>
</feature>
<feature type="domain" description="Ig-like" evidence="13">
    <location>
        <begin position="1"/>
        <end position="65"/>
    </location>
</feature>
<dbReference type="FunFam" id="2.60.40.10:FF:000612">
    <property type="entry name" value="palladin isoform X1"/>
    <property type="match status" value="1"/>
</dbReference>
<dbReference type="InterPro" id="IPR011009">
    <property type="entry name" value="Kinase-like_dom_sf"/>
</dbReference>
<feature type="compositionally biased region" description="Polar residues" evidence="11">
    <location>
        <begin position="2432"/>
        <end position="2441"/>
    </location>
</feature>
<accession>A0A482WFV1</accession>
<feature type="compositionally biased region" description="Basic and acidic residues" evidence="11">
    <location>
        <begin position="580"/>
        <end position="592"/>
    </location>
</feature>
<feature type="compositionally biased region" description="Basic and acidic residues" evidence="11">
    <location>
        <begin position="2758"/>
        <end position="2767"/>
    </location>
</feature>
<dbReference type="InterPro" id="IPR003961">
    <property type="entry name" value="FN3_dom"/>
</dbReference>
<dbReference type="Gene3D" id="1.10.510.10">
    <property type="entry name" value="Transferase(Phosphotransferase) domain 1"/>
    <property type="match status" value="1"/>
</dbReference>
<dbReference type="GO" id="GO:0060298">
    <property type="term" value="P:positive regulation of sarcomere organization"/>
    <property type="evidence" value="ECO:0007669"/>
    <property type="project" value="UniProtKB-ARBA"/>
</dbReference>
<feature type="domain" description="Ig-like" evidence="13">
    <location>
        <begin position="4730"/>
        <end position="4826"/>
    </location>
</feature>
<dbReference type="InterPro" id="IPR013106">
    <property type="entry name" value="Ig_V-set"/>
</dbReference>
<feature type="compositionally biased region" description="Polar residues" evidence="11">
    <location>
        <begin position="6357"/>
        <end position="6372"/>
    </location>
</feature>
<feature type="compositionally biased region" description="Basic and acidic residues" evidence="11">
    <location>
        <begin position="424"/>
        <end position="441"/>
    </location>
</feature>
<dbReference type="GO" id="GO:0040017">
    <property type="term" value="P:positive regulation of locomotion"/>
    <property type="evidence" value="ECO:0007669"/>
    <property type="project" value="UniProtKB-ARBA"/>
</dbReference>
<dbReference type="InterPro" id="IPR013783">
    <property type="entry name" value="Ig-like_fold"/>
</dbReference>
<dbReference type="GO" id="GO:0005737">
    <property type="term" value="C:cytoplasm"/>
    <property type="evidence" value="ECO:0007669"/>
    <property type="project" value="UniProtKB-SubCell"/>
</dbReference>
<evidence type="ECO:0000256" key="10">
    <source>
        <dbReference type="SAM" id="Coils"/>
    </source>
</evidence>
<dbReference type="FunFam" id="2.60.40.10:FF:000032">
    <property type="entry name" value="palladin isoform X1"/>
    <property type="match status" value="2"/>
</dbReference>
<feature type="domain" description="Ig-like" evidence="13">
    <location>
        <begin position="4281"/>
        <end position="4370"/>
    </location>
</feature>
<dbReference type="PROSITE" id="PS00107">
    <property type="entry name" value="PROTEIN_KINASE_ATP"/>
    <property type="match status" value="1"/>
</dbReference>
<dbReference type="FunFam" id="2.60.40.10:FF:001053">
    <property type="entry name" value="Uncharacterized protein, isoform D"/>
    <property type="match status" value="1"/>
</dbReference>
<dbReference type="InterPro" id="IPR036116">
    <property type="entry name" value="FN3_sf"/>
</dbReference>